<dbReference type="InterPro" id="IPR013087">
    <property type="entry name" value="Znf_C2H2_type"/>
</dbReference>
<evidence type="ECO:0000259" key="3">
    <source>
        <dbReference type="PROSITE" id="PS50157"/>
    </source>
</evidence>
<evidence type="ECO:0000313" key="4">
    <source>
        <dbReference type="EMBL" id="KAK8063553.1"/>
    </source>
</evidence>
<feature type="compositionally biased region" description="Polar residues" evidence="2">
    <location>
        <begin position="154"/>
        <end position="166"/>
    </location>
</feature>
<reference evidence="4 5" key="1">
    <citation type="submission" date="2023-01" db="EMBL/GenBank/DDBJ databases">
        <title>Analysis of 21 Apiospora genomes using comparative genomics revels a genus with tremendous synthesis potential of carbohydrate active enzymes and secondary metabolites.</title>
        <authorList>
            <person name="Sorensen T."/>
        </authorList>
    </citation>
    <scope>NUCLEOTIDE SEQUENCE [LARGE SCALE GENOMIC DNA]</scope>
    <source>
        <strain evidence="4 5">CBS 83171</strain>
    </source>
</reference>
<dbReference type="PROSITE" id="PS00028">
    <property type="entry name" value="ZINC_FINGER_C2H2_1"/>
    <property type="match status" value="1"/>
</dbReference>
<dbReference type="EMBL" id="JAQQWM010000005">
    <property type="protein sequence ID" value="KAK8063553.1"/>
    <property type="molecule type" value="Genomic_DNA"/>
</dbReference>
<keyword evidence="1" id="KW-0863">Zinc-finger</keyword>
<feature type="region of interest" description="Disordered" evidence="2">
    <location>
        <begin position="145"/>
        <end position="166"/>
    </location>
</feature>
<feature type="region of interest" description="Disordered" evidence="2">
    <location>
        <begin position="1"/>
        <end position="36"/>
    </location>
</feature>
<feature type="compositionally biased region" description="Polar residues" evidence="2">
    <location>
        <begin position="22"/>
        <end position="36"/>
    </location>
</feature>
<name>A0ABR1UX98_9PEZI</name>
<proteinExistence type="predicted"/>
<dbReference type="Proteomes" id="UP001446871">
    <property type="component" value="Unassembled WGS sequence"/>
</dbReference>
<dbReference type="Gene3D" id="3.30.160.60">
    <property type="entry name" value="Classic Zinc Finger"/>
    <property type="match status" value="1"/>
</dbReference>
<dbReference type="PROSITE" id="PS50157">
    <property type="entry name" value="ZINC_FINGER_C2H2_2"/>
    <property type="match status" value="1"/>
</dbReference>
<comment type="caution">
    <text evidence="4">The sequence shown here is derived from an EMBL/GenBank/DDBJ whole genome shotgun (WGS) entry which is preliminary data.</text>
</comment>
<evidence type="ECO:0000256" key="2">
    <source>
        <dbReference type="SAM" id="MobiDB-lite"/>
    </source>
</evidence>
<protein>
    <recommendedName>
        <fullName evidence="3">C2H2-type domain-containing protein</fullName>
    </recommendedName>
</protein>
<gene>
    <name evidence="4" type="ORF">PG996_008205</name>
</gene>
<evidence type="ECO:0000256" key="1">
    <source>
        <dbReference type="PROSITE-ProRule" id="PRU00042"/>
    </source>
</evidence>
<accession>A0ABR1UX98</accession>
<keyword evidence="1" id="KW-0862">Zinc</keyword>
<dbReference type="SMART" id="SM00355">
    <property type="entry name" value="ZnF_C2H2"/>
    <property type="match status" value="1"/>
</dbReference>
<sequence length="315" mass="34719">MAARELSSSEELPAEHGFTYEYNPNQSYQYPDYNSTSYAPPELNALGYYDNGYGSSTSHQPLRYPLVDNEALDCTPAPSAGDPSTLFGVGSNFGGDPSSMLSPIQEFEPSAAANPYVYGGPSGYDLGSRSRDAYRNLLGIPDSHEQEGYEQHSLDSSVYQGSSSNLGIGGRGMQDLDYLTTLSHTTDPVPSSSGSSRVRRPRKPPESKKKYECDHSDCDWSFDQPKGLKRHKETKHADLNTAMYTCKCGHRTSIKSNYRRHLNSRGSSCGGRDDVWGSFLCKCGCTDFNGLDEHTNHLDACHAVDEKLGRPRKKH</sequence>
<evidence type="ECO:0000313" key="5">
    <source>
        <dbReference type="Proteomes" id="UP001446871"/>
    </source>
</evidence>
<feature type="domain" description="C2H2-type" evidence="3">
    <location>
        <begin position="211"/>
        <end position="241"/>
    </location>
</feature>
<keyword evidence="5" id="KW-1185">Reference proteome</keyword>
<organism evidence="4 5">
    <name type="scientific">Apiospora saccharicola</name>
    <dbReference type="NCBI Taxonomy" id="335842"/>
    <lineage>
        <taxon>Eukaryota</taxon>
        <taxon>Fungi</taxon>
        <taxon>Dikarya</taxon>
        <taxon>Ascomycota</taxon>
        <taxon>Pezizomycotina</taxon>
        <taxon>Sordariomycetes</taxon>
        <taxon>Xylariomycetidae</taxon>
        <taxon>Amphisphaeriales</taxon>
        <taxon>Apiosporaceae</taxon>
        <taxon>Apiospora</taxon>
    </lineage>
</organism>
<feature type="region of interest" description="Disordered" evidence="2">
    <location>
        <begin position="182"/>
        <end position="210"/>
    </location>
</feature>
<keyword evidence="1" id="KW-0479">Metal-binding</keyword>